<protein>
    <submittedName>
        <fullName evidence="1">Uncharacterized protein</fullName>
    </submittedName>
</protein>
<evidence type="ECO:0000313" key="2">
    <source>
        <dbReference type="Proteomes" id="UP001198182"/>
    </source>
</evidence>
<dbReference type="EMBL" id="JAJEQR010000030">
    <property type="protein sequence ID" value="MCC2231469.1"/>
    <property type="molecule type" value="Genomic_DNA"/>
</dbReference>
<reference evidence="1" key="1">
    <citation type="submission" date="2021-10" db="EMBL/GenBank/DDBJ databases">
        <title>Anaerobic single-cell dispensing facilitates the cultivation of human gut bacteria.</title>
        <authorList>
            <person name="Afrizal A."/>
        </authorList>
    </citation>
    <scope>NUCLEOTIDE SEQUENCE</scope>
    <source>
        <strain evidence="1">CLA-AA-H215</strain>
    </source>
</reference>
<proteinExistence type="predicted"/>
<sequence>MGLMGKILGKSDSQIIKEEVRKEADRQAKLNMTIAEQYGALASCRDTFERVIAMDRLNALERREKRIGDAAQKSRIHDAAVGLLAVEELELELQGAGQAVDLAKAQKRMTSIIRQVHHLDSQSEITKKDYQAQLNVGFDDTNETEAFTERADMVDEQFVEYLIQGYTMEECMERKMHGSQTVATSAPSGMDFSSGNSAADNAYVNEILRKNAEKR</sequence>
<gene>
    <name evidence="1" type="ORF">LKD81_10740</name>
</gene>
<accession>A0AAE3EB74</accession>
<evidence type="ECO:0000313" key="1">
    <source>
        <dbReference type="EMBL" id="MCC2231469.1"/>
    </source>
</evidence>
<dbReference type="Proteomes" id="UP001198182">
    <property type="component" value="Unassembled WGS sequence"/>
</dbReference>
<organism evidence="1 2">
    <name type="scientific">Hominifimenecus microfluidus</name>
    <dbReference type="NCBI Taxonomy" id="2885348"/>
    <lineage>
        <taxon>Bacteria</taxon>
        <taxon>Bacillati</taxon>
        <taxon>Bacillota</taxon>
        <taxon>Clostridia</taxon>
        <taxon>Lachnospirales</taxon>
        <taxon>Lachnospiraceae</taxon>
        <taxon>Hominifimenecus</taxon>
    </lineage>
</organism>
<dbReference type="RefSeq" id="WP_308453988.1">
    <property type="nucleotide sequence ID" value="NZ_JAJEQR010000030.1"/>
</dbReference>
<dbReference type="AlphaFoldDB" id="A0AAE3EB74"/>
<keyword evidence="2" id="KW-1185">Reference proteome</keyword>
<comment type="caution">
    <text evidence="1">The sequence shown here is derived from an EMBL/GenBank/DDBJ whole genome shotgun (WGS) entry which is preliminary data.</text>
</comment>
<name>A0AAE3EB74_9FIRM</name>